<dbReference type="PROSITE" id="PS51767">
    <property type="entry name" value="PEPTIDASE_A1"/>
    <property type="match status" value="1"/>
</dbReference>
<keyword evidence="7" id="KW-1185">Reference proteome</keyword>
<dbReference type="InterPro" id="IPR021109">
    <property type="entry name" value="Peptidase_aspartic_dom_sf"/>
</dbReference>
<dbReference type="InterPro" id="IPR033121">
    <property type="entry name" value="PEPTIDASE_A1"/>
</dbReference>
<evidence type="ECO:0000313" key="6">
    <source>
        <dbReference type="EMBL" id="KAA8527556.1"/>
    </source>
</evidence>
<dbReference type="GO" id="GO:0005576">
    <property type="term" value="C:extracellular region"/>
    <property type="evidence" value="ECO:0007669"/>
    <property type="project" value="UniProtKB-SubCell"/>
</dbReference>
<dbReference type="Pfam" id="PF14541">
    <property type="entry name" value="TAXi_C"/>
    <property type="match status" value="2"/>
</dbReference>
<dbReference type="Proteomes" id="UP000325577">
    <property type="component" value="Linkage Group LG21"/>
</dbReference>
<name>A0A5J5ACT2_9ASTE</name>
<evidence type="ECO:0000256" key="4">
    <source>
        <dbReference type="ARBA" id="ARBA00022729"/>
    </source>
</evidence>
<dbReference type="FunFam" id="2.40.70.10:FF:000041">
    <property type="entry name" value="Basic 7S globulin"/>
    <property type="match status" value="1"/>
</dbReference>
<comment type="subcellular location">
    <subcellularLocation>
        <location evidence="1">Secreted</location>
        <location evidence="1">Extracellular space</location>
    </subcellularLocation>
</comment>
<evidence type="ECO:0000259" key="5">
    <source>
        <dbReference type="PROSITE" id="PS51767"/>
    </source>
</evidence>
<keyword evidence="4" id="KW-0732">Signal</keyword>
<gene>
    <name evidence="6" type="ORF">F0562_034729</name>
</gene>
<sequence length="584" mass="63124">MRFSKLLHHLSQLQLLFNTSMSSSFHLFLFSLFVFFFLSQAQIKPAGIILPVRKHNETLQYYTEIDMGTPLTVVRAVIDLGSQLAWFNCDSYISSSYRPVRCGSSKCKSAKGTGCVGCNSAPRPGCSNNTCGVSPYNPFKNLLAADGLGEDAVSVYETDGRFYLIQFQVPRFSFSCAASFLLEGLYSATKGVIGLARSQIALPTQLALAFTLPNKFSLCLPSPTEFGVGSIFIGGGPYYMSPVGDLSKSLTTTPLIINPVSTAPIYTQGDPSDEYFIGVKSIKVDRKLVRFNTSLLAIDKNGVGGTKLSTINPYTILHSSIFKALVSDFVKKAAAMKIKRVASVAPFGACFSSNTIASNQTGPTVPTIDLVLQSKSVYWRIYGANSMVEVNKDVLCLAFVDGGSKPRTSVILGGHQLEDNLLEFDLISNKLGFSSSLLLRNSGHSEGESSDKYFIDVKSIRVDGKRINFKTSLLAIDKNGVGGTKISTINPDTVLHSSIYKTLVSEFVKKAAAMKIKRVASVAPFGACFSSKTIASTQTGPAVPTIDQVLQSKNLYWRIYGANSMVKVNNDVLCLGFIDGGSKP</sequence>
<evidence type="ECO:0000313" key="7">
    <source>
        <dbReference type="Proteomes" id="UP000325577"/>
    </source>
</evidence>
<comment type="similarity">
    <text evidence="2">Belongs to the peptidase A1 family.</text>
</comment>
<dbReference type="GO" id="GO:0006508">
    <property type="term" value="P:proteolysis"/>
    <property type="evidence" value="ECO:0007669"/>
    <property type="project" value="InterPro"/>
</dbReference>
<dbReference type="Gene3D" id="2.40.70.10">
    <property type="entry name" value="Acid Proteases"/>
    <property type="match status" value="3"/>
</dbReference>
<keyword evidence="3" id="KW-0964">Secreted</keyword>
<dbReference type="Pfam" id="PF14543">
    <property type="entry name" value="TAXi_N"/>
    <property type="match status" value="1"/>
</dbReference>
<evidence type="ECO:0000256" key="2">
    <source>
        <dbReference type="ARBA" id="ARBA00007447"/>
    </source>
</evidence>
<protein>
    <recommendedName>
        <fullName evidence="5">Peptidase A1 domain-containing protein</fullName>
    </recommendedName>
</protein>
<evidence type="ECO:0000256" key="3">
    <source>
        <dbReference type="ARBA" id="ARBA00022525"/>
    </source>
</evidence>
<dbReference type="EMBL" id="CM018045">
    <property type="protein sequence ID" value="KAA8527556.1"/>
    <property type="molecule type" value="Genomic_DNA"/>
</dbReference>
<evidence type="ECO:0000256" key="1">
    <source>
        <dbReference type="ARBA" id="ARBA00004239"/>
    </source>
</evidence>
<dbReference type="AlphaFoldDB" id="A0A5J5ACT2"/>
<dbReference type="GO" id="GO:0004190">
    <property type="term" value="F:aspartic-type endopeptidase activity"/>
    <property type="evidence" value="ECO:0007669"/>
    <property type="project" value="InterPro"/>
</dbReference>
<dbReference type="OrthoDB" id="1882431at2759"/>
<dbReference type="InterPro" id="IPR001461">
    <property type="entry name" value="Aspartic_peptidase_A1"/>
</dbReference>
<dbReference type="PANTHER" id="PTHR47965:SF68">
    <property type="entry name" value="BASIC 7S GLOBULIN-LIKE"/>
    <property type="match status" value="1"/>
</dbReference>
<organism evidence="6 7">
    <name type="scientific">Nyssa sinensis</name>
    <dbReference type="NCBI Taxonomy" id="561372"/>
    <lineage>
        <taxon>Eukaryota</taxon>
        <taxon>Viridiplantae</taxon>
        <taxon>Streptophyta</taxon>
        <taxon>Embryophyta</taxon>
        <taxon>Tracheophyta</taxon>
        <taxon>Spermatophyta</taxon>
        <taxon>Magnoliopsida</taxon>
        <taxon>eudicotyledons</taxon>
        <taxon>Gunneridae</taxon>
        <taxon>Pentapetalae</taxon>
        <taxon>asterids</taxon>
        <taxon>Cornales</taxon>
        <taxon>Nyssaceae</taxon>
        <taxon>Nyssa</taxon>
    </lineage>
</organism>
<reference evidence="6 7" key="1">
    <citation type="submission" date="2019-09" db="EMBL/GenBank/DDBJ databases">
        <title>A chromosome-level genome assembly of the Chinese tupelo Nyssa sinensis.</title>
        <authorList>
            <person name="Yang X."/>
            <person name="Kang M."/>
            <person name="Yang Y."/>
            <person name="Xiong H."/>
            <person name="Wang M."/>
            <person name="Zhang Z."/>
            <person name="Wang Z."/>
            <person name="Wu H."/>
            <person name="Ma T."/>
            <person name="Liu J."/>
            <person name="Xi Z."/>
        </authorList>
    </citation>
    <scope>NUCLEOTIDE SEQUENCE [LARGE SCALE GENOMIC DNA]</scope>
    <source>
        <strain evidence="6">J267</strain>
        <tissue evidence="6">Leaf</tissue>
    </source>
</reference>
<accession>A0A5J5ACT2</accession>
<dbReference type="InterPro" id="IPR032799">
    <property type="entry name" value="TAXi_C"/>
</dbReference>
<dbReference type="PANTHER" id="PTHR47965">
    <property type="entry name" value="ASPARTYL PROTEASE-RELATED"/>
    <property type="match status" value="1"/>
</dbReference>
<proteinExistence type="inferred from homology"/>
<dbReference type="CDD" id="cd05489">
    <property type="entry name" value="xylanase_inhibitor_I_like"/>
    <property type="match status" value="1"/>
</dbReference>
<dbReference type="InterPro" id="IPR033868">
    <property type="entry name" value="Xylanase_inhibitor_I-like"/>
</dbReference>
<dbReference type="InterPro" id="IPR032861">
    <property type="entry name" value="TAXi_N"/>
</dbReference>
<dbReference type="SUPFAM" id="SSF50630">
    <property type="entry name" value="Acid proteases"/>
    <property type="match status" value="2"/>
</dbReference>
<feature type="domain" description="Peptidase A1" evidence="5">
    <location>
        <begin position="61"/>
        <end position="434"/>
    </location>
</feature>